<reference evidence="2" key="1">
    <citation type="journal article" date="2019" name="Int. J. Syst. Evol. Microbiol.">
        <title>The Global Catalogue of Microorganisms (GCM) 10K type strain sequencing project: providing services to taxonomists for standard genome sequencing and annotation.</title>
        <authorList>
            <consortium name="The Broad Institute Genomics Platform"/>
            <consortium name="The Broad Institute Genome Sequencing Center for Infectious Disease"/>
            <person name="Wu L."/>
            <person name="Ma J."/>
        </authorList>
    </citation>
    <scope>NUCLEOTIDE SEQUENCE [LARGE SCALE GENOMIC DNA]</scope>
    <source>
        <strain evidence="2">JCM 17695</strain>
    </source>
</reference>
<evidence type="ECO:0000313" key="2">
    <source>
        <dbReference type="Proteomes" id="UP001596512"/>
    </source>
</evidence>
<evidence type="ECO:0008006" key="3">
    <source>
        <dbReference type="Google" id="ProtNLM"/>
    </source>
</evidence>
<evidence type="ECO:0000313" key="1">
    <source>
        <dbReference type="EMBL" id="MFC7613426.1"/>
    </source>
</evidence>
<accession>A0ABW2TIV5</accession>
<dbReference type="EMBL" id="JBHTEY010000004">
    <property type="protein sequence ID" value="MFC7613426.1"/>
    <property type="molecule type" value="Genomic_DNA"/>
</dbReference>
<sequence length="171" mass="18535">MPWAELEPVARGLRFDRSVQDELWAEVTSRCPTLTVAVKRRLTTLTPAWGGDEADMLAFARQAVSTAPDGHPTTAILAEAQFEGATHRETTVAKYAKPVRAELSDASAKLLTGTRALPQTVWAHNAFAAVFAAIGDAHAGPHLRAMHDHVGHPWDYVGGETAYHRAAAKYL</sequence>
<comment type="caution">
    <text evidence="1">The sequence shown here is derived from an EMBL/GenBank/DDBJ whole genome shotgun (WGS) entry which is preliminary data.</text>
</comment>
<proteinExistence type="predicted"/>
<protein>
    <recommendedName>
        <fullName evidence="3">Transposase</fullName>
    </recommendedName>
</protein>
<organism evidence="1 2">
    <name type="scientific">Actinokineospora soli</name>
    <dbReference type="NCBI Taxonomy" id="1048753"/>
    <lineage>
        <taxon>Bacteria</taxon>
        <taxon>Bacillati</taxon>
        <taxon>Actinomycetota</taxon>
        <taxon>Actinomycetes</taxon>
        <taxon>Pseudonocardiales</taxon>
        <taxon>Pseudonocardiaceae</taxon>
        <taxon>Actinokineospora</taxon>
    </lineage>
</organism>
<gene>
    <name evidence="1" type="ORF">ACFQV2_07210</name>
</gene>
<name>A0ABW2TIV5_9PSEU</name>
<dbReference type="Proteomes" id="UP001596512">
    <property type="component" value="Unassembled WGS sequence"/>
</dbReference>
<keyword evidence="2" id="KW-1185">Reference proteome</keyword>